<dbReference type="Gene3D" id="2.60.40.3120">
    <property type="match status" value="1"/>
</dbReference>
<dbReference type="Proteomes" id="UP000324800">
    <property type="component" value="Unassembled WGS sequence"/>
</dbReference>
<dbReference type="Pfam" id="PF00246">
    <property type="entry name" value="Peptidase_M14"/>
    <property type="match status" value="1"/>
</dbReference>
<dbReference type="GO" id="GO:0006508">
    <property type="term" value="P:proteolysis"/>
    <property type="evidence" value="ECO:0007669"/>
    <property type="project" value="InterPro"/>
</dbReference>
<dbReference type="InterPro" id="IPR000834">
    <property type="entry name" value="Peptidase_M14"/>
</dbReference>
<evidence type="ECO:0000313" key="4">
    <source>
        <dbReference type="EMBL" id="KAA6402990.1"/>
    </source>
</evidence>
<dbReference type="AlphaFoldDB" id="A0A5J4X707"/>
<evidence type="ECO:0000313" key="5">
    <source>
        <dbReference type="Proteomes" id="UP000324800"/>
    </source>
</evidence>
<evidence type="ECO:0000259" key="3">
    <source>
        <dbReference type="Pfam" id="PF00246"/>
    </source>
</evidence>
<proteinExistence type="inferred from homology"/>
<comment type="similarity">
    <text evidence="2">Belongs to the peptidase M14 family.</text>
</comment>
<name>A0A5J4X707_9EUKA</name>
<comment type="caution">
    <text evidence="4">The sequence shown here is derived from an EMBL/GenBank/DDBJ whole genome shotgun (WGS) entry which is preliminary data.</text>
</comment>
<evidence type="ECO:0000256" key="2">
    <source>
        <dbReference type="ARBA" id="ARBA00005988"/>
    </source>
</evidence>
<dbReference type="OrthoDB" id="10253041at2759"/>
<feature type="domain" description="Peptidase M14" evidence="3">
    <location>
        <begin position="277"/>
        <end position="374"/>
    </location>
</feature>
<organism evidence="4 5">
    <name type="scientific">Streblomastix strix</name>
    <dbReference type="NCBI Taxonomy" id="222440"/>
    <lineage>
        <taxon>Eukaryota</taxon>
        <taxon>Metamonada</taxon>
        <taxon>Preaxostyla</taxon>
        <taxon>Oxymonadida</taxon>
        <taxon>Streblomastigidae</taxon>
        <taxon>Streblomastix</taxon>
    </lineage>
</organism>
<gene>
    <name evidence="4" type="ORF">EZS28_001481</name>
</gene>
<evidence type="ECO:0000256" key="1">
    <source>
        <dbReference type="ARBA" id="ARBA00001947"/>
    </source>
</evidence>
<dbReference type="PANTHER" id="PTHR12756:SF12">
    <property type="entry name" value="CYTOSOLIC CARBOXYPEPTIDASE-LIKE PROTEIN 5"/>
    <property type="match status" value="1"/>
</dbReference>
<dbReference type="GO" id="GO:0004181">
    <property type="term" value="F:metallocarboxypeptidase activity"/>
    <property type="evidence" value="ECO:0007669"/>
    <property type="project" value="InterPro"/>
</dbReference>
<reference evidence="4 5" key="1">
    <citation type="submission" date="2019-03" db="EMBL/GenBank/DDBJ databases">
        <title>Single cell metagenomics reveals metabolic interactions within the superorganism composed of flagellate Streblomastix strix and complex community of Bacteroidetes bacteria on its surface.</title>
        <authorList>
            <person name="Treitli S.C."/>
            <person name="Kolisko M."/>
            <person name="Husnik F."/>
            <person name="Keeling P."/>
            <person name="Hampl V."/>
        </authorList>
    </citation>
    <scope>NUCLEOTIDE SEQUENCE [LARGE SCALE GENOMIC DNA]</scope>
    <source>
        <strain evidence="4">ST1C</strain>
    </source>
</reference>
<dbReference type="Gene3D" id="3.40.630.10">
    <property type="entry name" value="Zn peptidases"/>
    <property type="match status" value="1"/>
</dbReference>
<dbReference type="PANTHER" id="PTHR12756">
    <property type="entry name" value="CYTOSOLIC CARBOXYPEPTIDASE"/>
    <property type="match status" value="1"/>
</dbReference>
<dbReference type="GO" id="GO:0008270">
    <property type="term" value="F:zinc ion binding"/>
    <property type="evidence" value="ECO:0007669"/>
    <property type="project" value="InterPro"/>
</dbReference>
<sequence length="377" mass="43277">MNIRHLIKRIGKYTFSSDFDGGNMMDVRTANNQNFDVYPAADCQGTPMNTNYRYWWCFSIRGFSSIDEQIVITVRYVSSQGALFRNGMRPTFRIGNFGPWERISSQVTVTNHENSASITFIVSINSILTSLLHRLSWADSLSLIPNSPIQKQFEKIICQEDSLNKAKYSFFSDSLSPMHKLHLITQIFPWISSTPPEYFHFIIEQEMWLIWMMMWAHQHPAIEARCGKQKLGINCFVGGSEITQGKKFGNGFQIIIPPQQARILSPIILNQSSLFSQGRRLDMITISSFYGISSKRDDPIAALLQQKNDLHPGEIPSSFVLSGIIRFALRCTDIRSVLFRERYVLKIVPLVNPDGVYWGFSRSDTQGQNLNRWYESE</sequence>
<dbReference type="InterPro" id="IPR050821">
    <property type="entry name" value="Cytosolic_carboxypeptidase"/>
</dbReference>
<protein>
    <recommendedName>
        <fullName evidence="3">Peptidase M14 domain-containing protein</fullName>
    </recommendedName>
</protein>
<dbReference type="SUPFAM" id="SSF53187">
    <property type="entry name" value="Zn-dependent exopeptidases"/>
    <property type="match status" value="1"/>
</dbReference>
<dbReference type="EMBL" id="SNRW01000154">
    <property type="protein sequence ID" value="KAA6402990.1"/>
    <property type="molecule type" value="Genomic_DNA"/>
</dbReference>
<comment type="cofactor">
    <cofactor evidence="1">
        <name>Zn(2+)</name>
        <dbReference type="ChEBI" id="CHEBI:29105"/>
    </cofactor>
</comment>
<accession>A0A5J4X707</accession>